<proteinExistence type="predicted"/>
<keyword evidence="5" id="KW-1185">Reference proteome</keyword>
<evidence type="ECO:0000256" key="1">
    <source>
        <dbReference type="ARBA" id="ARBA00022630"/>
    </source>
</evidence>
<feature type="non-terminal residue" evidence="4">
    <location>
        <position position="510"/>
    </location>
</feature>
<dbReference type="Gene3D" id="3.50.50.60">
    <property type="entry name" value="FAD/NAD(P)-binding domain"/>
    <property type="match status" value="1"/>
</dbReference>
<evidence type="ECO:0000256" key="3">
    <source>
        <dbReference type="ARBA" id="ARBA00023002"/>
    </source>
</evidence>
<dbReference type="PANTHER" id="PTHR23023">
    <property type="entry name" value="DIMETHYLANILINE MONOOXYGENASE"/>
    <property type="match status" value="1"/>
</dbReference>
<comment type="caution">
    <text evidence="4">The sequence shown here is derived from an EMBL/GenBank/DDBJ whole genome shotgun (WGS) entry which is preliminary data.</text>
</comment>
<accession>A0A3E2GR12</accession>
<organism evidence="4 5">
    <name type="scientific">Scytalidium lignicola</name>
    <name type="common">Hyphomycete</name>
    <dbReference type="NCBI Taxonomy" id="5539"/>
    <lineage>
        <taxon>Eukaryota</taxon>
        <taxon>Fungi</taxon>
        <taxon>Dikarya</taxon>
        <taxon>Ascomycota</taxon>
        <taxon>Pezizomycotina</taxon>
        <taxon>Leotiomycetes</taxon>
        <taxon>Leotiomycetes incertae sedis</taxon>
        <taxon>Scytalidium</taxon>
    </lineage>
</organism>
<reference evidence="4 5" key="1">
    <citation type="submission" date="2018-05" db="EMBL/GenBank/DDBJ databases">
        <title>Draft genome sequence of Scytalidium lignicola DSM 105466, a ubiquitous saprotrophic fungus.</title>
        <authorList>
            <person name="Buettner E."/>
            <person name="Gebauer A.M."/>
            <person name="Hofrichter M."/>
            <person name="Liers C."/>
            <person name="Kellner H."/>
        </authorList>
    </citation>
    <scope>NUCLEOTIDE SEQUENCE [LARGE SCALE GENOMIC DNA]</scope>
    <source>
        <strain evidence="4 5">DSM 105466</strain>
    </source>
</reference>
<sequence>MSPQTKRVVVIGAGWAGLVGAKTYLEVDPTIDLTIFDAERTVGGVWSADRLYPGFTADSPSGMFDFSDLPMREVVDLKDWDELPSEKVHEYLEAYCAKFDLTSRLRLNTRISKVSRNEDGKRWDVYIEGSDEVVTCDKLLVATGLTSRPNWPDIPREDFEGPVMHTKDIGVHYKALTSEKVQRVTVYGGCKSSIDAISMCIAQGKHVDWVIRESGNGPGMMLEVRVLGGIHAYRFAGRWRDIFTPSIFSLDTFWYRFLHSGKNKLGTWIINRFWKSAIKTPLSMGPYKVDCENIRKLKPETNSALFFTAGASALHGNKQFVKELQTGTLITVHRATITSMSGTTIHLNNGETLQSDAAVFGTGWNAEIEFFSLAERLNLGIPAPLEQQDAATEAYWEDLKQSADKEVISLLPILANPPPHYQRPVPYTPFRLYRYILPSSLASANDRSLVFLGQVTSVQTTIVNEVSALWSVAWMEDFLPAKAIPKTKAEMDYEISKVNAWCERSMWLIF</sequence>
<dbReference type="OrthoDB" id="2915840at2759"/>
<dbReference type="OMA" id="WSKARCY"/>
<dbReference type="EMBL" id="NCSJ02000778">
    <property type="protein sequence ID" value="RFU23562.1"/>
    <property type="molecule type" value="Genomic_DNA"/>
</dbReference>
<keyword evidence="1" id="KW-0285">Flavoprotein</keyword>
<dbReference type="InterPro" id="IPR036188">
    <property type="entry name" value="FAD/NAD-bd_sf"/>
</dbReference>
<dbReference type="SUPFAM" id="SSF51905">
    <property type="entry name" value="FAD/NAD(P)-binding domain"/>
    <property type="match status" value="1"/>
</dbReference>
<evidence type="ECO:0008006" key="6">
    <source>
        <dbReference type="Google" id="ProtNLM"/>
    </source>
</evidence>
<keyword evidence="3" id="KW-0560">Oxidoreductase</keyword>
<feature type="non-terminal residue" evidence="4">
    <location>
        <position position="1"/>
    </location>
</feature>
<dbReference type="Pfam" id="PF13738">
    <property type="entry name" value="Pyr_redox_3"/>
    <property type="match status" value="1"/>
</dbReference>
<dbReference type="InterPro" id="IPR050346">
    <property type="entry name" value="FMO-like"/>
</dbReference>
<dbReference type="PRINTS" id="PR00370">
    <property type="entry name" value="FMOXYGENASE"/>
</dbReference>
<dbReference type="GO" id="GO:0050660">
    <property type="term" value="F:flavin adenine dinucleotide binding"/>
    <property type="evidence" value="ECO:0007669"/>
    <property type="project" value="InterPro"/>
</dbReference>
<dbReference type="InterPro" id="IPR000960">
    <property type="entry name" value="Flavin_mOase"/>
</dbReference>
<gene>
    <name evidence="4" type="ORF">B7463_g12776</name>
</gene>
<dbReference type="Proteomes" id="UP000258309">
    <property type="component" value="Unassembled WGS sequence"/>
</dbReference>
<dbReference type="AlphaFoldDB" id="A0A3E2GR12"/>
<dbReference type="GO" id="GO:0016491">
    <property type="term" value="F:oxidoreductase activity"/>
    <property type="evidence" value="ECO:0007669"/>
    <property type="project" value="UniProtKB-KW"/>
</dbReference>
<evidence type="ECO:0000313" key="4">
    <source>
        <dbReference type="EMBL" id="RFU23562.1"/>
    </source>
</evidence>
<keyword evidence="2" id="KW-0274">FAD</keyword>
<dbReference type="GO" id="GO:0050661">
    <property type="term" value="F:NADP binding"/>
    <property type="evidence" value="ECO:0007669"/>
    <property type="project" value="InterPro"/>
</dbReference>
<evidence type="ECO:0000313" key="5">
    <source>
        <dbReference type="Proteomes" id="UP000258309"/>
    </source>
</evidence>
<protein>
    <recommendedName>
        <fullName evidence="6">FAD/NAD(P)-binding domain-containing protein</fullName>
    </recommendedName>
</protein>
<name>A0A3E2GR12_SCYLI</name>
<evidence type="ECO:0000256" key="2">
    <source>
        <dbReference type="ARBA" id="ARBA00022827"/>
    </source>
</evidence>